<accession>A0AAD6K4U0</accession>
<keyword evidence="3" id="KW-1185">Reference proteome</keyword>
<evidence type="ECO:0000256" key="1">
    <source>
        <dbReference type="SAM" id="MobiDB-lite"/>
    </source>
</evidence>
<evidence type="ECO:0000313" key="3">
    <source>
        <dbReference type="Proteomes" id="UP001162972"/>
    </source>
</evidence>
<organism evidence="2 3">
    <name type="scientific">Salix udensis</name>
    <dbReference type="NCBI Taxonomy" id="889485"/>
    <lineage>
        <taxon>Eukaryota</taxon>
        <taxon>Viridiplantae</taxon>
        <taxon>Streptophyta</taxon>
        <taxon>Embryophyta</taxon>
        <taxon>Tracheophyta</taxon>
        <taxon>Spermatophyta</taxon>
        <taxon>Magnoliopsida</taxon>
        <taxon>eudicotyledons</taxon>
        <taxon>Gunneridae</taxon>
        <taxon>Pentapetalae</taxon>
        <taxon>rosids</taxon>
        <taxon>fabids</taxon>
        <taxon>Malpighiales</taxon>
        <taxon>Salicaceae</taxon>
        <taxon>Saliceae</taxon>
        <taxon>Salix</taxon>
    </lineage>
</organism>
<name>A0AAD6K4U0_9ROSI</name>
<dbReference type="Proteomes" id="UP001162972">
    <property type="component" value="Chromosome 11"/>
</dbReference>
<protein>
    <submittedName>
        <fullName evidence="2">Uncharacterized protein</fullName>
    </submittedName>
</protein>
<gene>
    <name evidence="2" type="ORF">OIU84_002721</name>
</gene>
<feature type="compositionally biased region" description="Basic and acidic residues" evidence="1">
    <location>
        <begin position="54"/>
        <end position="81"/>
    </location>
</feature>
<feature type="region of interest" description="Disordered" evidence="1">
    <location>
        <begin position="17"/>
        <end position="124"/>
    </location>
</feature>
<evidence type="ECO:0000313" key="2">
    <source>
        <dbReference type="EMBL" id="KAJ6416889.1"/>
    </source>
</evidence>
<dbReference type="EMBL" id="JAPFFJ010000011">
    <property type="protein sequence ID" value="KAJ6416889.1"/>
    <property type="molecule type" value="Genomic_DNA"/>
</dbReference>
<comment type="caution">
    <text evidence="2">The sequence shown here is derived from an EMBL/GenBank/DDBJ whole genome shotgun (WGS) entry which is preliminary data.</text>
</comment>
<dbReference type="AlphaFoldDB" id="A0AAD6K4U0"/>
<reference evidence="2 3" key="1">
    <citation type="journal article" date="2023" name="Int. J. Mol. Sci.">
        <title>De Novo Assembly and Annotation of 11 Diverse Shrub Willow (Salix) Genomes Reveals Novel Gene Organization in Sex-Linked Regions.</title>
        <authorList>
            <person name="Hyden B."/>
            <person name="Feng K."/>
            <person name="Yates T.B."/>
            <person name="Jawdy S."/>
            <person name="Cereghino C."/>
            <person name="Smart L.B."/>
            <person name="Muchero W."/>
        </authorList>
    </citation>
    <scope>NUCLEOTIDE SEQUENCE [LARGE SCALE GENOMIC DNA]</scope>
    <source>
        <tissue evidence="2">Shoot tip</tissue>
    </source>
</reference>
<proteinExistence type="predicted"/>
<sequence>MMMGAGCPPFMGGMGPTVSNPLRGPRPGGMLAPLLAPSSQNNNFSFKRGQRAATNDRNDRHNVESDLVKDAAGESNDETRYLQETVNAYHGDQFGAVNSNRNDESESEDEAPRWSRHGTERRSGEVQKKLLLAQITNSNILLLDS</sequence>
<feature type="compositionally biased region" description="Basic and acidic residues" evidence="1">
    <location>
        <begin position="110"/>
        <end position="124"/>
    </location>
</feature>